<dbReference type="GO" id="GO:0008233">
    <property type="term" value="F:peptidase activity"/>
    <property type="evidence" value="ECO:0007669"/>
    <property type="project" value="UniProtKB-KW"/>
</dbReference>
<evidence type="ECO:0000256" key="5">
    <source>
        <dbReference type="ARBA" id="ARBA00023136"/>
    </source>
</evidence>
<dbReference type="SUPFAM" id="SSF117892">
    <property type="entry name" value="Band 7/SPFH domain"/>
    <property type="match status" value="1"/>
</dbReference>
<reference evidence="9 10" key="1">
    <citation type="submission" date="2019-02" db="EMBL/GenBank/DDBJ databases">
        <title>Deep-cultivation of Planctomycetes and their phenomic and genomic characterization uncovers novel biology.</title>
        <authorList>
            <person name="Wiegand S."/>
            <person name="Jogler M."/>
            <person name="Boedeker C."/>
            <person name="Pinto D."/>
            <person name="Vollmers J."/>
            <person name="Rivas-Marin E."/>
            <person name="Kohn T."/>
            <person name="Peeters S.H."/>
            <person name="Heuer A."/>
            <person name="Rast P."/>
            <person name="Oberbeckmann S."/>
            <person name="Bunk B."/>
            <person name="Jeske O."/>
            <person name="Meyerdierks A."/>
            <person name="Storesund J.E."/>
            <person name="Kallscheuer N."/>
            <person name="Luecker S."/>
            <person name="Lage O.M."/>
            <person name="Pohl T."/>
            <person name="Merkel B.J."/>
            <person name="Hornburger P."/>
            <person name="Mueller R.-W."/>
            <person name="Bruemmer F."/>
            <person name="Labrenz M."/>
            <person name="Spormann A.M."/>
            <person name="Op den Camp H."/>
            <person name="Overmann J."/>
            <person name="Amann R."/>
            <person name="Jetten M.S.M."/>
            <person name="Mascher T."/>
            <person name="Medema M.H."/>
            <person name="Devos D.P."/>
            <person name="Kaster A.-K."/>
            <person name="Ovreas L."/>
            <person name="Rohde M."/>
            <person name="Galperin M.Y."/>
            <person name="Jogler C."/>
        </authorList>
    </citation>
    <scope>NUCLEOTIDE SEQUENCE [LARGE SCALE GENOMIC DNA]</scope>
    <source>
        <strain evidence="9 10">Pan161</strain>
    </source>
</reference>
<dbReference type="InterPro" id="IPR036013">
    <property type="entry name" value="Band_7/SPFH_dom_sf"/>
</dbReference>
<dbReference type="InterPro" id="IPR010201">
    <property type="entry name" value="HflK"/>
</dbReference>
<dbReference type="KEGG" id="gax:Pan161_35110"/>
<keyword evidence="5" id="KW-0472">Membrane</keyword>
<evidence type="ECO:0000259" key="8">
    <source>
        <dbReference type="SMART" id="SM00244"/>
    </source>
</evidence>
<feature type="coiled-coil region" evidence="7">
    <location>
        <begin position="194"/>
        <end position="221"/>
    </location>
</feature>
<feature type="domain" description="Band 7" evidence="8">
    <location>
        <begin position="19"/>
        <end position="202"/>
    </location>
</feature>
<dbReference type="InterPro" id="IPR001107">
    <property type="entry name" value="Band_7"/>
</dbReference>
<evidence type="ECO:0000313" key="10">
    <source>
        <dbReference type="Proteomes" id="UP000316855"/>
    </source>
</evidence>
<keyword evidence="10" id="KW-1185">Reference proteome</keyword>
<dbReference type="SMART" id="SM00244">
    <property type="entry name" value="PHB"/>
    <property type="match status" value="1"/>
</dbReference>
<evidence type="ECO:0000256" key="6">
    <source>
        <dbReference type="RuleBase" id="RU364113"/>
    </source>
</evidence>
<evidence type="ECO:0000256" key="4">
    <source>
        <dbReference type="ARBA" id="ARBA00022989"/>
    </source>
</evidence>
<organism evidence="9 10">
    <name type="scientific">Gimesia algae</name>
    <dbReference type="NCBI Taxonomy" id="2527971"/>
    <lineage>
        <taxon>Bacteria</taxon>
        <taxon>Pseudomonadati</taxon>
        <taxon>Planctomycetota</taxon>
        <taxon>Planctomycetia</taxon>
        <taxon>Planctomycetales</taxon>
        <taxon>Planctomycetaceae</taxon>
        <taxon>Gimesia</taxon>
    </lineage>
</organism>
<accession>A0A517VFY2</accession>
<name>A0A517VFY2_9PLAN</name>
<dbReference type="Pfam" id="PF01145">
    <property type="entry name" value="Band_7"/>
    <property type="match status" value="1"/>
</dbReference>
<evidence type="ECO:0000313" key="9">
    <source>
        <dbReference type="EMBL" id="QDT91847.1"/>
    </source>
</evidence>
<dbReference type="GO" id="GO:0016020">
    <property type="term" value="C:membrane"/>
    <property type="evidence" value="ECO:0007669"/>
    <property type="project" value="UniProtKB-SubCell"/>
</dbReference>
<dbReference type="InterPro" id="IPR050710">
    <property type="entry name" value="Band7/mec-2_domain"/>
</dbReference>
<dbReference type="EMBL" id="CP036343">
    <property type="protein sequence ID" value="QDT91847.1"/>
    <property type="molecule type" value="Genomic_DNA"/>
</dbReference>
<keyword evidence="4" id="KW-1133">Transmembrane helix</keyword>
<keyword evidence="7" id="KW-0175">Coiled coil</keyword>
<dbReference type="Gene3D" id="3.30.479.30">
    <property type="entry name" value="Band 7 domain"/>
    <property type="match status" value="1"/>
</dbReference>
<sequence length="313" mass="35574">MWFILFVILGLIILWGIFTSYYTVQPEGQSVVKRFGKVIAIKDPGLHFKLPFGIDEQEFVPTARVLKQEFGFRTAAQEGASTVYRKSEEYRDESLMLTGDLKVVDVEWVVQYRVDDPNKYLHRVEQVDKTIRDISEAVMRRIVGNNLGSDVLTIKRVEIALNAKQEIQRLLDSFDMGVRIGTVELQDVNPPDSVKPAFNEVNQAEQEKEQLINEAEKKQNQQIPAARGKAKQVVATAEGYRAERVNGALGETSRFKAILKEYKIAPEVTRRRMYLETLDKVLPSLGKIYVIEPGGQSPVPLLNLDKNNPVQNR</sequence>
<dbReference type="CDD" id="cd03404">
    <property type="entry name" value="SPFH_HflK"/>
    <property type="match status" value="1"/>
</dbReference>
<keyword evidence="9" id="KW-0378">Hydrolase</keyword>
<dbReference type="PANTHER" id="PTHR43327">
    <property type="entry name" value="STOMATIN-LIKE PROTEIN 2, MITOCHONDRIAL"/>
    <property type="match status" value="1"/>
</dbReference>
<proteinExistence type="inferred from homology"/>
<evidence type="ECO:0000256" key="2">
    <source>
        <dbReference type="ARBA" id="ARBA00006971"/>
    </source>
</evidence>
<evidence type="ECO:0000256" key="3">
    <source>
        <dbReference type="ARBA" id="ARBA00022692"/>
    </source>
</evidence>
<dbReference type="NCBIfam" id="TIGR01933">
    <property type="entry name" value="hflK"/>
    <property type="match status" value="1"/>
</dbReference>
<comment type="subcellular location">
    <subcellularLocation>
        <location evidence="1">Membrane</location>
        <topology evidence="1">Single-pass membrane protein</topology>
    </subcellularLocation>
</comment>
<comment type="similarity">
    <text evidence="2 6">Belongs to the band 7/mec-2 family. HflK subfamily.</text>
</comment>
<gene>
    <name evidence="9" type="primary">hflK</name>
    <name evidence="9" type="ORF">Pan161_35110</name>
</gene>
<keyword evidence="3" id="KW-0812">Transmembrane</keyword>
<keyword evidence="9" id="KW-0645">Protease</keyword>
<evidence type="ECO:0000256" key="1">
    <source>
        <dbReference type="ARBA" id="ARBA00004167"/>
    </source>
</evidence>
<comment type="subunit">
    <text evidence="6">HflC and HflK may interact to form a multimeric complex.</text>
</comment>
<protein>
    <recommendedName>
        <fullName evidence="6">Protein HflK</fullName>
    </recommendedName>
</protein>
<evidence type="ECO:0000256" key="7">
    <source>
        <dbReference type="SAM" id="Coils"/>
    </source>
</evidence>
<dbReference type="PANTHER" id="PTHR43327:SF2">
    <property type="entry name" value="MODULATOR OF FTSH PROTEASE HFLK"/>
    <property type="match status" value="1"/>
</dbReference>
<dbReference type="Proteomes" id="UP000316855">
    <property type="component" value="Chromosome"/>
</dbReference>
<comment type="function">
    <text evidence="6">HflC and HflK could encode or regulate a protease.</text>
</comment>
<dbReference type="GO" id="GO:0006508">
    <property type="term" value="P:proteolysis"/>
    <property type="evidence" value="ECO:0007669"/>
    <property type="project" value="UniProtKB-KW"/>
</dbReference>
<dbReference type="AlphaFoldDB" id="A0A517VFY2"/>